<comment type="function">
    <text evidence="9">Catalyzes the phosphorylation of ribose at O-5 in a reaction requiring ATP and magnesium. The resulting D-ribose-5-phosphate can then be used either for sythesis of nucleotides, histidine, and tryptophan, or as a component of the pentose phosphate pathway.</text>
</comment>
<comment type="catalytic activity">
    <reaction evidence="9">
        <text>D-ribose + ATP = D-ribose 5-phosphate + ADP + H(+)</text>
        <dbReference type="Rhea" id="RHEA:13697"/>
        <dbReference type="ChEBI" id="CHEBI:15378"/>
        <dbReference type="ChEBI" id="CHEBI:30616"/>
        <dbReference type="ChEBI" id="CHEBI:47013"/>
        <dbReference type="ChEBI" id="CHEBI:78346"/>
        <dbReference type="ChEBI" id="CHEBI:456216"/>
        <dbReference type="EC" id="2.7.1.15"/>
    </reaction>
</comment>
<feature type="binding site" evidence="9">
    <location>
        <position position="272"/>
    </location>
    <ligand>
        <name>K(+)</name>
        <dbReference type="ChEBI" id="CHEBI:29103"/>
    </ligand>
</feature>
<keyword evidence="8 9" id="KW-0119">Carbohydrate metabolism</keyword>
<dbReference type="PRINTS" id="PR00990">
    <property type="entry name" value="RIBOKINASE"/>
</dbReference>
<dbReference type="RefSeq" id="WP_350936723.1">
    <property type="nucleotide sequence ID" value="NZ_JAYWLC010000006.1"/>
</dbReference>
<dbReference type="InterPro" id="IPR002139">
    <property type="entry name" value="Ribo/fructo_kinase"/>
</dbReference>
<keyword evidence="2 9" id="KW-0479">Metal-binding</keyword>
<feature type="domain" description="Carbohydrate kinase PfkB" evidence="10">
    <location>
        <begin position="6"/>
        <end position="281"/>
    </location>
</feature>
<evidence type="ECO:0000256" key="3">
    <source>
        <dbReference type="ARBA" id="ARBA00022741"/>
    </source>
</evidence>
<name>A0ABV1SGM7_9RHOB</name>
<keyword evidence="12" id="KW-1185">Reference proteome</keyword>
<feature type="binding site" evidence="9">
    <location>
        <begin position="10"/>
        <end position="12"/>
    </location>
    <ligand>
        <name>substrate</name>
    </ligand>
</feature>
<feature type="binding site" evidence="9">
    <location>
        <position position="179"/>
    </location>
    <ligand>
        <name>ATP</name>
        <dbReference type="ChEBI" id="CHEBI:30616"/>
    </ligand>
</feature>
<evidence type="ECO:0000313" key="11">
    <source>
        <dbReference type="EMBL" id="MER5172067.1"/>
    </source>
</evidence>
<dbReference type="Pfam" id="PF00294">
    <property type="entry name" value="PfkB"/>
    <property type="match status" value="1"/>
</dbReference>
<feature type="binding site" evidence="9">
    <location>
        <begin position="38"/>
        <end position="42"/>
    </location>
    <ligand>
        <name>substrate</name>
    </ligand>
</feature>
<dbReference type="CDD" id="cd01174">
    <property type="entry name" value="ribokinase"/>
    <property type="match status" value="1"/>
</dbReference>
<dbReference type="Proteomes" id="UP001438953">
    <property type="component" value="Unassembled WGS sequence"/>
</dbReference>
<comment type="caution">
    <text evidence="11">The sequence shown here is derived from an EMBL/GenBank/DDBJ whole genome shotgun (WGS) entry which is preliminary data.</text>
</comment>
<proteinExistence type="inferred from homology"/>
<dbReference type="PANTHER" id="PTHR10584:SF166">
    <property type="entry name" value="RIBOKINASE"/>
    <property type="match status" value="1"/>
</dbReference>
<evidence type="ECO:0000256" key="2">
    <source>
        <dbReference type="ARBA" id="ARBA00022723"/>
    </source>
</evidence>
<keyword evidence="7 9" id="KW-0630">Potassium</keyword>
<feature type="binding site" evidence="9">
    <location>
        <position position="269"/>
    </location>
    <ligand>
        <name>K(+)</name>
        <dbReference type="ChEBI" id="CHEBI:29103"/>
    </ligand>
</feature>
<keyword evidence="9" id="KW-0963">Cytoplasm</keyword>
<gene>
    <name evidence="9" type="primary">rbsK</name>
    <name evidence="11" type="ORF">VSX56_09795</name>
</gene>
<dbReference type="InterPro" id="IPR029056">
    <property type="entry name" value="Ribokinase-like"/>
</dbReference>
<comment type="subcellular location">
    <subcellularLocation>
        <location evidence="9">Cytoplasm</location>
    </subcellularLocation>
</comment>
<feature type="binding site" evidence="9">
    <location>
        <position position="274"/>
    </location>
    <ligand>
        <name>K(+)</name>
        <dbReference type="ChEBI" id="CHEBI:29103"/>
    </ligand>
</feature>
<dbReference type="SUPFAM" id="SSF53613">
    <property type="entry name" value="Ribokinase-like"/>
    <property type="match status" value="1"/>
</dbReference>
<dbReference type="InterPro" id="IPR011611">
    <property type="entry name" value="PfkB_dom"/>
</dbReference>
<feature type="binding site" evidence="9">
    <location>
        <position position="233"/>
    </location>
    <ligand>
        <name>K(+)</name>
        <dbReference type="ChEBI" id="CHEBI:29103"/>
    </ligand>
</feature>
<sequence>MKIFNLGSINADYFYRLPHLPQAGETLASIGYDRGLGGKGANQSVACARAGAEIRHLGAIGSEGRWMVERMEDAGVDCTQVVIVREASGHAIIYVDQAAENTIVIHPGANRAIPDTVLDDALDQAEEGDLLILQNETCLQVEAAQLAAERGVFVIYSAAPFDEAAVRAVLPYVSLLIVNEGEAKALCESFGVALPEMPVKQIVVTKGAQGATWHNLETGGLIVMPAFPVKPVDTTGAGDTFAGYLAAGLAEGASRERAMRLAAAAAALKVTRAGTADAIPARQEVEDFLENQPKL</sequence>
<comment type="cofactor">
    <cofactor evidence="9">
        <name>Mg(2+)</name>
        <dbReference type="ChEBI" id="CHEBI:18420"/>
    </cofactor>
    <text evidence="9">Requires a divalent cation, most likely magnesium in vivo, as an electrophilic catalyst to aid phosphoryl group transfer. It is the chelate of the metal and the nucleotide that is the actual substrate.</text>
</comment>
<reference evidence="11 12" key="1">
    <citation type="submission" date="2024-06" db="EMBL/GenBank/DDBJ databases">
        <title>Thioclava kandeliae sp. nov. from a rhizosphere soil sample of Kandelia candel in a mangrove.</title>
        <authorList>
            <person name="Mu T."/>
        </authorList>
    </citation>
    <scope>NUCLEOTIDE SEQUENCE [LARGE SCALE GENOMIC DNA]</scope>
    <source>
        <strain evidence="11 12">CPCC 100088</strain>
    </source>
</reference>
<evidence type="ECO:0000259" key="10">
    <source>
        <dbReference type="Pfam" id="PF00294"/>
    </source>
</evidence>
<evidence type="ECO:0000256" key="5">
    <source>
        <dbReference type="ARBA" id="ARBA00022840"/>
    </source>
</evidence>
<feature type="binding site" evidence="9">
    <location>
        <position position="136"/>
    </location>
    <ligand>
        <name>substrate</name>
    </ligand>
</feature>
<evidence type="ECO:0000256" key="1">
    <source>
        <dbReference type="ARBA" id="ARBA00022679"/>
    </source>
</evidence>
<evidence type="ECO:0000256" key="6">
    <source>
        <dbReference type="ARBA" id="ARBA00022842"/>
    </source>
</evidence>
<evidence type="ECO:0000256" key="7">
    <source>
        <dbReference type="ARBA" id="ARBA00022958"/>
    </source>
</evidence>
<evidence type="ECO:0000256" key="8">
    <source>
        <dbReference type="ARBA" id="ARBA00023277"/>
    </source>
</evidence>
<dbReference type="PANTHER" id="PTHR10584">
    <property type="entry name" value="SUGAR KINASE"/>
    <property type="match status" value="1"/>
</dbReference>
<feature type="binding site" evidence="9">
    <location>
        <begin position="205"/>
        <end position="210"/>
    </location>
    <ligand>
        <name>ATP</name>
        <dbReference type="ChEBI" id="CHEBI:30616"/>
    </ligand>
</feature>
<feature type="binding site" evidence="9">
    <location>
        <position position="235"/>
    </location>
    <ligand>
        <name>K(+)</name>
        <dbReference type="ChEBI" id="CHEBI:29103"/>
    </ligand>
</feature>
<evidence type="ECO:0000313" key="12">
    <source>
        <dbReference type="Proteomes" id="UP001438953"/>
    </source>
</evidence>
<comment type="similarity">
    <text evidence="9">Belongs to the carbohydrate kinase PfkB family. Ribokinase subfamily.</text>
</comment>
<comment type="subunit">
    <text evidence="9">Homodimer.</text>
</comment>
<keyword evidence="1 9" id="KW-0808">Transferase</keyword>
<evidence type="ECO:0000256" key="4">
    <source>
        <dbReference type="ARBA" id="ARBA00022777"/>
    </source>
</evidence>
<dbReference type="InterPro" id="IPR011877">
    <property type="entry name" value="Ribokinase"/>
</dbReference>
<comment type="activity regulation">
    <text evidence="9">Activated by a monovalent cation that binds near, but not in, the active site. The most likely occupant of the site in vivo is potassium. Ion binding induces a conformational change that may alter substrate affinity.</text>
</comment>
<dbReference type="HAMAP" id="MF_01987">
    <property type="entry name" value="Ribokinase"/>
    <property type="match status" value="1"/>
</dbReference>
<keyword evidence="6 9" id="KW-0460">Magnesium</keyword>
<comment type="pathway">
    <text evidence="9">Carbohydrate metabolism; D-ribose degradation; D-ribose 5-phosphate from beta-D-ribopyranose: step 2/2.</text>
</comment>
<organism evidence="11 12">
    <name type="scientific">Thioclava kandeliae</name>
    <dbReference type="NCBI Taxonomy" id="3070818"/>
    <lineage>
        <taxon>Bacteria</taxon>
        <taxon>Pseudomonadati</taxon>
        <taxon>Pseudomonadota</taxon>
        <taxon>Alphaproteobacteria</taxon>
        <taxon>Rhodobacterales</taxon>
        <taxon>Paracoccaceae</taxon>
        <taxon>Thioclava</taxon>
    </lineage>
</organism>
<keyword evidence="5 9" id="KW-0067">ATP-binding</keyword>
<dbReference type="EMBL" id="JAYWLC010000006">
    <property type="protein sequence ID" value="MER5172067.1"/>
    <property type="molecule type" value="Genomic_DNA"/>
</dbReference>
<feature type="binding site" evidence="9">
    <location>
        <begin position="238"/>
        <end position="239"/>
    </location>
    <ligand>
        <name>ATP</name>
        <dbReference type="ChEBI" id="CHEBI:30616"/>
    </ligand>
</feature>
<dbReference type="EC" id="2.7.1.15" evidence="9"/>
<dbReference type="Gene3D" id="3.40.1190.20">
    <property type="match status" value="1"/>
</dbReference>
<keyword evidence="4 9" id="KW-0418">Kinase</keyword>
<accession>A0ABV1SGM7</accession>
<evidence type="ECO:0000256" key="9">
    <source>
        <dbReference type="HAMAP-Rule" id="MF_01987"/>
    </source>
</evidence>
<protein>
    <recommendedName>
        <fullName evidence="9">Ribokinase</fullName>
        <shortName evidence="9">RK</shortName>
        <ecNumber evidence="9">2.7.1.15</ecNumber>
    </recommendedName>
</protein>
<keyword evidence="3 9" id="KW-0547">Nucleotide-binding</keyword>
<feature type="binding site" evidence="9">
    <location>
        <position position="239"/>
    </location>
    <ligand>
        <name>substrate</name>
    </ligand>
</feature>
<feature type="active site" description="Proton acceptor" evidence="9">
    <location>
        <position position="239"/>
    </location>
</feature>
<dbReference type="GO" id="GO:0004747">
    <property type="term" value="F:ribokinase activity"/>
    <property type="evidence" value="ECO:0007669"/>
    <property type="project" value="UniProtKB-EC"/>
</dbReference>
<comment type="caution">
    <text evidence="9">Lacks conserved residue(s) required for the propagation of feature annotation.</text>
</comment>